<evidence type="ECO:0000313" key="2">
    <source>
        <dbReference type="Proteomes" id="UP000276223"/>
    </source>
</evidence>
<protein>
    <submittedName>
        <fullName evidence="1">Uncharacterized protein</fullName>
    </submittedName>
</protein>
<dbReference type="OrthoDB" id="5419016at2"/>
<keyword evidence="2" id="KW-1185">Reference proteome</keyword>
<organism evidence="1 2">
    <name type="scientific">Desulfosoma caldarium</name>
    <dbReference type="NCBI Taxonomy" id="610254"/>
    <lineage>
        <taxon>Bacteria</taxon>
        <taxon>Pseudomonadati</taxon>
        <taxon>Thermodesulfobacteriota</taxon>
        <taxon>Syntrophobacteria</taxon>
        <taxon>Syntrophobacterales</taxon>
        <taxon>Syntrophobacteraceae</taxon>
        <taxon>Desulfosoma</taxon>
    </lineage>
</organism>
<reference evidence="1 2" key="1">
    <citation type="submission" date="2018-11" db="EMBL/GenBank/DDBJ databases">
        <title>Genomic Encyclopedia of Type Strains, Phase IV (KMG-IV): sequencing the most valuable type-strain genomes for metagenomic binning, comparative biology and taxonomic classification.</title>
        <authorList>
            <person name="Goeker M."/>
        </authorList>
    </citation>
    <scope>NUCLEOTIDE SEQUENCE [LARGE SCALE GENOMIC DNA]</scope>
    <source>
        <strain evidence="1 2">DSM 22027</strain>
    </source>
</reference>
<dbReference type="RefSeq" id="WP_123288595.1">
    <property type="nucleotide sequence ID" value="NZ_RJVA01000001.1"/>
</dbReference>
<comment type="caution">
    <text evidence="1">The sequence shown here is derived from an EMBL/GenBank/DDBJ whole genome shotgun (WGS) entry which is preliminary data.</text>
</comment>
<dbReference type="InterPro" id="IPR003745">
    <property type="entry name" value="DUF166"/>
</dbReference>
<dbReference type="Pfam" id="PF02593">
    <property type="entry name" value="DUF166"/>
    <property type="match status" value="1"/>
</dbReference>
<sequence length="230" mass="25351">MNRPQKIWVFQQRGSGEPKIAGVRKYGDGLYALEVVNIDEPLPPVLDDTQPYLPKTIRADLVLDYLRHPDLSEDLAKRCAALKIPVVASGKKVKALGVYTPPTCCGLSRPGRLGLYEERFGAPEIEVEVANGRLKKVMVRRGAPCGATWEAAQKMEGWPVEEAAVRFGLEVQYFCVADPSGWDPLYGKSPVHFAGHMHKRAMLRALKALGMTPSRHEDSDDTPLGGEDCV</sequence>
<dbReference type="EMBL" id="RJVA01000001">
    <property type="protein sequence ID" value="ROR03488.1"/>
    <property type="molecule type" value="Genomic_DNA"/>
</dbReference>
<proteinExistence type="predicted"/>
<gene>
    <name evidence="1" type="ORF">EDC27_0020</name>
</gene>
<dbReference type="NCBIfam" id="NF041372">
    <property type="entry name" value="DUF166_seleno"/>
    <property type="match status" value="1"/>
</dbReference>
<name>A0A3N1VQZ3_9BACT</name>
<dbReference type="Proteomes" id="UP000276223">
    <property type="component" value="Unassembled WGS sequence"/>
</dbReference>
<evidence type="ECO:0000313" key="1">
    <source>
        <dbReference type="EMBL" id="ROR03488.1"/>
    </source>
</evidence>
<dbReference type="AlphaFoldDB" id="A0A3N1VQZ3"/>
<accession>A0A3N1VQZ3</accession>